<name>A0A1S0TTL4_LOALO</name>
<reference evidence="1" key="1">
    <citation type="submission" date="2012-04" db="EMBL/GenBank/DDBJ databases">
        <title>The Genome Sequence of Loa loa.</title>
        <authorList>
            <consortium name="The Broad Institute Genome Sequencing Platform"/>
            <consortium name="Broad Institute Genome Sequencing Center for Infectious Disease"/>
            <person name="Nutman T.B."/>
            <person name="Fink D.L."/>
            <person name="Russ C."/>
            <person name="Young S."/>
            <person name="Zeng Q."/>
            <person name="Gargeya S."/>
            <person name="Alvarado L."/>
            <person name="Berlin A."/>
            <person name="Chapman S.B."/>
            <person name="Chen Z."/>
            <person name="Freedman E."/>
            <person name="Gellesch M."/>
            <person name="Goldberg J."/>
            <person name="Griggs A."/>
            <person name="Gujja S."/>
            <person name="Heilman E.R."/>
            <person name="Heiman D."/>
            <person name="Howarth C."/>
            <person name="Mehta T."/>
            <person name="Neiman D."/>
            <person name="Pearson M."/>
            <person name="Roberts A."/>
            <person name="Saif S."/>
            <person name="Shea T."/>
            <person name="Shenoy N."/>
            <person name="Sisk P."/>
            <person name="Stolte C."/>
            <person name="Sykes S."/>
            <person name="White J."/>
            <person name="Yandava C."/>
            <person name="Haas B."/>
            <person name="Henn M.R."/>
            <person name="Nusbaum C."/>
            <person name="Birren B."/>
        </authorList>
    </citation>
    <scope>NUCLEOTIDE SEQUENCE [LARGE SCALE GENOMIC DNA]</scope>
</reference>
<dbReference type="InParanoid" id="A0A1S0TTL4"/>
<sequence>MESRLTPYAEEKIPRVPFDAARAGISLLIPCKFYLSTAVNDKMQTLENKQKNKDKEALKIFQIIQTPENGYFPNNLRRKKNYVHYEYETPGEYHIQAIHK</sequence>
<dbReference type="RefSeq" id="XP_003144952.1">
    <property type="nucleotide sequence ID" value="XM_003144904.1"/>
</dbReference>
<accession>A0A1S0TTL4</accession>
<dbReference type="AlphaFoldDB" id="A0A1S0TTL4"/>
<gene>
    <name evidence="1" type="ORF">LOAG_09376</name>
</gene>
<dbReference type="EMBL" id="JH712544">
    <property type="protein sequence ID" value="EFO19119.1"/>
    <property type="molecule type" value="Genomic_DNA"/>
</dbReference>
<proteinExistence type="predicted"/>
<organism evidence="1">
    <name type="scientific">Loa loa</name>
    <name type="common">Eye worm</name>
    <name type="synonym">Filaria loa</name>
    <dbReference type="NCBI Taxonomy" id="7209"/>
    <lineage>
        <taxon>Eukaryota</taxon>
        <taxon>Metazoa</taxon>
        <taxon>Ecdysozoa</taxon>
        <taxon>Nematoda</taxon>
        <taxon>Chromadorea</taxon>
        <taxon>Rhabditida</taxon>
        <taxon>Spirurina</taxon>
        <taxon>Spiruromorpha</taxon>
        <taxon>Filarioidea</taxon>
        <taxon>Onchocercidae</taxon>
        <taxon>Loa</taxon>
    </lineage>
</organism>
<dbReference type="KEGG" id="loa:LOAG_09376"/>
<evidence type="ECO:0000313" key="1">
    <source>
        <dbReference type="EMBL" id="EFO19119.1"/>
    </source>
</evidence>
<dbReference type="CTD" id="9946813"/>
<protein>
    <submittedName>
        <fullName evidence="1">Uncharacterized protein</fullName>
    </submittedName>
</protein>
<dbReference type="GeneID" id="9946813"/>